<comment type="subcellular location">
    <subcellularLocation>
        <location evidence="1 9">Cytoplasm</location>
    </subcellularLocation>
</comment>
<dbReference type="InterPro" id="IPR004107">
    <property type="entry name" value="Integrase_SAM-like_N"/>
</dbReference>
<dbReference type="InterPro" id="IPR011010">
    <property type="entry name" value="DNA_brk_join_enz"/>
</dbReference>
<name>A0A1G5NPI2_AFIMA</name>
<dbReference type="InterPro" id="IPR044068">
    <property type="entry name" value="CB"/>
</dbReference>
<evidence type="ECO:0000256" key="5">
    <source>
        <dbReference type="ARBA" id="ARBA00022908"/>
    </source>
</evidence>
<dbReference type="PANTHER" id="PTHR30349">
    <property type="entry name" value="PHAGE INTEGRASE-RELATED"/>
    <property type="match status" value="1"/>
</dbReference>
<dbReference type="InterPro" id="IPR023009">
    <property type="entry name" value="Tyrosine_recombinase_XerC/XerD"/>
</dbReference>
<dbReference type="GO" id="GO:0003677">
    <property type="term" value="F:DNA binding"/>
    <property type="evidence" value="ECO:0007669"/>
    <property type="project" value="UniProtKB-UniRule"/>
</dbReference>
<proteinExistence type="inferred from homology"/>
<dbReference type="PANTHER" id="PTHR30349:SF90">
    <property type="entry name" value="TYROSINE RECOMBINASE XERD"/>
    <property type="match status" value="1"/>
</dbReference>
<protein>
    <recommendedName>
        <fullName evidence="9">Tyrosine recombinase XerC</fullName>
    </recommendedName>
</protein>
<keyword evidence="6 9" id="KW-0238">DNA-binding</keyword>
<evidence type="ECO:0000256" key="6">
    <source>
        <dbReference type="ARBA" id="ARBA00023125"/>
    </source>
</evidence>
<dbReference type="InterPro" id="IPR013762">
    <property type="entry name" value="Integrase-like_cat_sf"/>
</dbReference>
<gene>
    <name evidence="9" type="primary">xerC</name>
    <name evidence="12" type="ORF">SAMN03080610_02312</name>
</gene>
<dbReference type="GO" id="GO:0051301">
    <property type="term" value="P:cell division"/>
    <property type="evidence" value="ECO:0007669"/>
    <property type="project" value="UniProtKB-KW"/>
</dbReference>
<feature type="domain" description="Core-binding (CB)" evidence="11">
    <location>
        <begin position="20"/>
        <end position="111"/>
    </location>
</feature>
<dbReference type="GO" id="GO:0005737">
    <property type="term" value="C:cytoplasm"/>
    <property type="evidence" value="ECO:0007669"/>
    <property type="project" value="UniProtKB-SubCell"/>
</dbReference>
<sequence>MARDTRAMATEETFLVTLAPDLAALLQRWLSYLRDERRLSPKTLEAYERDLSQLAQFLTKHLGAPPGIADIAALTPADIRAFLAARRASGAGSRSLARQLAACRSLARFCARHDIPTTSAFEAVRSPKQKNSLPKALSVTDTLTLTDAADTLTEEPWLAARDRAVLLLLYGSGLRISEALGIARADAPVGGRDTLRVTGKGGKTRIVPVLPKVSEAIEAYIRLCPYLLAPSEPLFRGAKGGALSARIIQKLVERLRSALGLEPTVTPHALRHSFATHLLGDGGDLRTIQELLGHASLSTTQVYTNVDAARLLDIYAKAHPRAANHRHS</sequence>
<dbReference type="CDD" id="cd00798">
    <property type="entry name" value="INT_XerDC_C"/>
    <property type="match status" value="1"/>
</dbReference>
<dbReference type="Gene3D" id="1.10.150.130">
    <property type="match status" value="1"/>
</dbReference>
<feature type="active site" evidence="9">
    <location>
        <position position="175"/>
    </location>
</feature>
<dbReference type="InterPro" id="IPR002104">
    <property type="entry name" value="Integrase_catalytic"/>
</dbReference>
<dbReference type="STRING" id="1120955.SAMN03080610_02312"/>
<feature type="active site" evidence="9">
    <location>
        <position position="268"/>
    </location>
</feature>
<dbReference type="GO" id="GO:0009037">
    <property type="term" value="F:tyrosine-based site-specific recombinase activity"/>
    <property type="evidence" value="ECO:0007669"/>
    <property type="project" value="UniProtKB-UniRule"/>
</dbReference>
<keyword evidence="2 9" id="KW-0963">Cytoplasm</keyword>
<dbReference type="Pfam" id="PF02899">
    <property type="entry name" value="Phage_int_SAM_1"/>
    <property type="match status" value="1"/>
</dbReference>
<keyword evidence="7 9" id="KW-0233">DNA recombination</keyword>
<comment type="similarity">
    <text evidence="9">Belongs to the 'phage' integrase family. XerC subfamily.</text>
</comment>
<dbReference type="InterPro" id="IPR050090">
    <property type="entry name" value="Tyrosine_recombinase_XerCD"/>
</dbReference>
<organism evidence="12 13">
    <name type="scientific">Afifella marina DSM 2698</name>
    <dbReference type="NCBI Taxonomy" id="1120955"/>
    <lineage>
        <taxon>Bacteria</taxon>
        <taxon>Pseudomonadati</taxon>
        <taxon>Pseudomonadota</taxon>
        <taxon>Alphaproteobacteria</taxon>
        <taxon>Hyphomicrobiales</taxon>
        <taxon>Afifellaceae</taxon>
        <taxon>Afifella</taxon>
    </lineage>
</organism>
<evidence type="ECO:0000256" key="3">
    <source>
        <dbReference type="ARBA" id="ARBA00022618"/>
    </source>
</evidence>
<keyword evidence="3 9" id="KW-0132">Cell division</keyword>
<evidence type="ECO:0000256" key="7">
    <source>
        <dbReference type="ARBA" id="ARBA00023172"/>
    </source>
</evidence>
<keyword evidence="13" id="KW-1185">Reference proteome</keyword>
<evidence type="ECO:0000256" key="4">
    <source>
        <dbReference type="ARBA" id="ARBA00022829"/>
    </source>
</evidence>
<comment type="subunit">
    <text evidence="9">Forms a cyclic heterotetrameric complex composed of two molecules of XerC and two molecules of XerD.</text>
</comment>
<feature type="active site" description="O-(3'-phospho-DNA)-tyrosine intermediate" evidence="9">
    <location>
        <position position="303"/>
    </location>
</feature>
<evidence type="ECO:0000256" key="8">
    <source>
        <dbReference type="ARBA" id="ARBA00023306"/>
    </source>
</evidence>
<reference evidence="12 13" key="1">
    <citation type="submission" date="2016-10" db="EMBL/GenBank/DDBJ databases">
        <authorList>
            <person name="de Groot N.N."/>
        </authorList>
    </citation>
    <scope>NUCLEOTIDE SEQUENCE [LARGE SCALE GENOMIC DNA]</scope>
    <source>
        <strain evidence="12 13">DSM 2698</strain>
    </source>
</reference>
<evidence type="ECO:0000313" key="13">
    <source>
        <dbReference type="Proteomes" id="UP000199347"/>
    </source>
</evidence>
<feature type="active site" evidence="9">
    <location>
        <position position="271"/>
    </location>
</feature>
<dbReference type="EMBL" id="FMVW01000005">
    <property type="protein sequence ID" value="SCZ38651.1"/>
    <property type="molecule type" value="Genomic_DNA"/>
</dbReference>
<dbReference type="GO" id="GO:0007059">
    <property type="term" value="P:chromosome segregation"/>
    <property type="evidence" value="ECO:0007669"/>
    <property type="project" value="UniProtKB-UniRule"/>
</dbReference>
<keyword evidence="5 9" id="KW-0229">DNA integration</keyword>
<accession>A0A1G5NPI2</accession>
<evidence type="ECO:0000259" key="10">
    <source>
        <dbReference type="PROSITE" id="PS51898"/>
    </source>
</evidence>
<evidence type="ECO:0000313" key="12">
    <source>
        <dbReference type="EMBL" id="SCZ38651.1"/>
    </source>
</evidence>
<evidence type="ECO:0000256" key="2">
    <source>
        <dbReference type="ARBA" id="ARBA00022490"/>
    </source>
</evidence>
<dbReference type="Gene3D" id="1.10.443.10">
    <property type="entry name" value="Intergrase catalytic core"/>
    <property type="match status" value="1"/>
</dbReference>
<dbReference type="InterPro" id="IPR010998">
    <property type="entry name" value="Integrase_recombinase_N"/>
</dbReference>
<feature type="active site" evidence="9">
    <location>
        <position position="200"/>
    </location>
</feature>
<feature type="domain" description="Tyr recombinase" evidence="10">
    <location>
        <begin position="132"/>
        <end position="316"/>
    </location>
</feature>
<dbReference type="AlphaFoldDB" id="A0A1G5NPI2"/>
<dbReference type="GO" id="GO:0006313">
    <property type="term" value="P:DNA transposition"/>
    <property type="evidence" value="ECO:0007669"/>
    <property type="project" value="UniProtKB-UniRule"/>
</dbReference>
<dbReference type="SUPFAM" id="SSF56349">
    <property type="entry name" value="DNA breaking-rejoining enzymes"/>
    <property type="match status" value="1"/>
</dbReference>
<evidence type="ECO:0000256" key="9">
    <source>
        <dbReference type="HAMAP-Rule" id="MF_01808"/>
    </source>
</evidence>
<comment type="function">
    <text evidence="9">Site-specific tyrosine recombinase, which acts by catalyzing the cutting and rejoining of the recombining DNA molecules. The XerC-XerD complex is essential to convert dimers of the bacterial chromosome into monomers to permit their segregation at cell division. It also contributes to the segregational stability of plasmids.</text>
</comment>
<dbReference type="Proteomes" id="UP000199347">
    <property type="component" value="Unassembled WGS sequence"/>
</dbReference>
<keyword evidence="8 9" id="KW-0131">Cell cycle</keyword>
<dbReference type="HAMAP" id="MF_01808">
    <property type="entry name" value="Recomb_XerC_XerD"/>
    <property type="match status" value="1"/>
</dbReference>
<feature type="active site" evidence="9">
    <location>
        <position position="294"/>
    </location>
</feature>
<evidence type="ECO:0000259" key="11">
    <source>
        <dbReference type="PROSITE" id="PS51900"/>
    </source>
</evidence>
<evidence type="ECO:0000256" key="1">
    <source>
        <dbReference type="ARBA" id="ARBA00004496"/>
    </source>
</evidence>
<dbReference type="PROSITE" id="PS51900">
    <property type="entry name" value="CB"/>
    <property type="match status" value="1"/>
</dbReference>
<dbReference type="PROSITE" id="PS51898">
    <property type="entry name" value="TYR_RECOMBINASE"/>
    <property type="match status" value="1"/>
</dbReference>
<dbReference type="RefSeq" id="WP_244514557.1">
    <property type="nucleotide sequence ID" value="NZ_FMVW01000005.1"/>
</dbReference>
<dbReference type="Pfam" id="PF00589">
    <property type="entry name" value="Phage_integrase"/>
    <property type="match status" value="1"/>
</dbReference>
<keyword evidence="4 9" id="KW-0159">Chromosome partition</keyword>